<organism evidence="1 2">
    <name type="scientific">candidate division TA06 bacterium 34_109</name>
    <dbReference type="NCBI Taxonomy" id="1635277"/>
    <lineage>
        <taxon>Bacteria</taxon>
        <taxon>Bacteria division TA06</taxon>
    </lineage>
</organism>
<sequence length="86" mass="10287">MNKKELKNLVYKIVKEKYEEYSEIKPSIKEIKTETATLQKKLKIKIKPIERKLYSFVYLLDKKPFKKILKITVDENGNIKKIVESK</sequence>
<proteinExistence type="predicted"/>
<evidence type="ECO:0008006" key="3">
    <source>
        <dbReference type="Google" id="ProtNLM"/>
    </source>
</evidence>
<gene>
    <name evidence="1" type="ORF">XE03_1076</name>
</gene>
<name>A0A101I0X2_UNCT6</name>
<dbReference type="Proteomes" id="UP000053467">
    <property type="component" value="Unassembled WGS sequence"/>
</dbReference>
<comment type="caution">
    <text evidence="1">The sequence shown here is derived from an EMBL/GenBank/DDBJ whole genome shotgun (WGS) entry which is preliminary data.</text>
</comment>
<evidence type="ECO:0000313" key="1">
    <source>
        <dbReference type="EMBL" id="KUK86987.1"/>
    </source>
</evidence>
<protein>
    <recommendedName>
        <fullName evidence="3">PepSY domain-containing protein</fullName>
    </recommendedName>
</protein>
<dbReference type="EMBL" id="LGGX01000009">
    <property type="protein sequence ID" value="KUK86987.1"/>
    <property type="molecule type" value="Genomic_DNA"/>
</dbReference>
<evidence type="ECO:0000313" key="2">
    <source>
        <dbReference type="Proteomes" id="UP000053467"/>
    </source>
</evidence>
<reference evidence="2" key="1">
    <citation type="journal article" date="2015" name="MBio">
        <title>Genome-Resolved Metagenomic Analysis Reveals Roles for Candidate Phyla and Other Microbial Community Members in Biogeochemical Transformations in Oil Reservoirs.</title>
        <authorList>
            <person name="Hu P."/>
            <person name="Tom L."/>
            <person name="Singh A."/>
            <person name="Thomas B.C."/>
            <person name="Baker B.J."/>
            <person name="Piceno Y.M."/>
            <person name="Andersen G.L."/>
            <person name="Banfield J.F."/>
        </authorList>
    </citation>
    <scope>NUCLEOTIDE SEQUENCE [LARGE SCALE GENOMIC DNA]</scope>
</reference>
<dbReference type="AlphaFoldDB" id="A0A101I0X2"/>
<accession>A0A101I0X2</accession>